<dbReference type="Proteomes" id="UP000614272">
    <property type="component" value="Unassembled WGS sequence"/>
</dbReference>
<dbReference type="SUPFAM" id="SSF56300">
    <property type="entry name" value="Metallo-dependent phosphatases"/>
    <property type="match status" value="1"/>
</dbReference>
<dbReference type="Gene3D" id="3.60.21.10">
    <property type="match status" value="1"/>
</dbReference>
<protein>
    <recommendedName>
        <fullName evidence="1">Calcineurin-like phosphoesterase domain-containing protein</fullName>
    </recommendedName>
</protein>
<accession>A0ABQ1R3P2</accession>
<dbReference type="PANTHER" id="PTHR42850">
    <property type="entry name" value="METALLOPHOSPHOESTERASE"/>
    <property type="match status" value="1"/>
</dbReference>
<sequence>MQQASLQRLLSGICRLKIVAENQCGKDYFVGDICGQFDALQRALTKAGFDPRCDRLFCTGNLINYGKDSLKVLHLLSSHWFFPVIGPNELYMLEALQRKHYLNWYTHGGDWAFDAKLQLKEDLSQFSDSLAKVPIAFRIQQQSYADVGVTNGLPLLPFTPERYQQASMNELCDCLQTGISQESKAVVYPPMSCIVTAGEPAQKIWVKGNTVAINQGARFLPGKGRLKLWKLKKLLKTVQKQTRFQPVIG</sequence>
<reference evidence="3" key="1">
    <citation type="journal article" date="2019" name="Int. J. Syst. Evol. Microbiol.">
        <title>The Global Catalogue of Microorganisms (GCM) 10K type strain sequencing project: providing services to taxonomists for standard genome sequencing and annotation.</title>
        <authorList>
            <consortium name="The Broad Institute Genomics Platform"/>
            <consortium name="The Broad Institute Genome Sequencing Center for Infectious Disease"/>
            <person name="Wu L."/>
            <person name="Ma J."/>
        </authorList>
    </citation>
    <scope>NUCLEOTIDE SEQUENCE [LARGE SCALE GENOMIC DNA]</scope>
    <source>
        <strain evidence="3">CGMCC 1.12923</strain>
    </source>
</reference>
<evidence type="ECO:0000259" key="1">
    <source>
        <dbReference type="Pfam" id="PF00149"/>
    </source>
</evidence>
<feature type="domain" description="Calcineurin-like phosphoesterase" evidence="1">
    <location>
        <begin position="29"/>
        <end position="114"/>
    </location>
</feature>
<comment type="caution">
    <text evidence="2">The sequence shown here is derived from an EMBL/GenBank/DDBJ whole genome shotgun (WGS) entry which is preliminary data.</text>
</comment>
<evidence type="ECO:0000313" key="3">
    <source>
        <dbReference type="Proteomes" id="UP000614272"/>
    </source>
</evidence>
<dbReference type="EMBL" id="BMGJ01000002">
    <property type="protein sequence ID" value="GGD53516.1"/>
    <property type="molecule type" value="Genomic_DNA"/>
</dbReference>
<evidence type="ECO:0000313" key="2">
    <source>
        <dbReference type="EMBL" id="GGD53516.1"/>
    </source>
</evidence>
<dbReference type="RefSeq" id="WP_099033136.1">
    <property type="nucleotide sequence ID" value="NZ_BMGJ01000002.1"/>
</dbReference>
<organism evidence="2 3">
    <name type="scientific">Lacimicrobium alkaliphilum</name>
    <dbReference type="NCBI Taxonomy" id="1526571"/>
    <lineage>
        <taxon>Bacteria</taxon>
        <taxon>Pseudomonadati</taxon>
        <taxon>Pseudomonadota</taxon>
        <taxon>Gammaproteobacteria</taxon>
        <taxon>Alteromonadales</taxon>
        <taxon>Alteromonadaceae</taxon>
        <taxon>Lacimicrobium</taxon>
    </lineage>
</organism>
<keyword evidence="3" id="KW-1185">Reference proteome</keyword>
<proteinExistence type="predicted"/>
<name>A0ABQ1R3P2_9ALTE</name>
<dbReference type="PANTHER" id="PTHR42850:SF10">
    <property type="entry name" value="SERINE_THREONINE-PROTEIN PHOSPHATASE 1"/>
    <property type="match status" value="1"/>
</dbReference>
<dbReference type="InterPro" id="IPR050126">
    <property type="entry name" value="Ap4A_hydrolase"/>
</dbReference>
<dbReference type="InterPro" id="IPR004843">
    <property type="entry name" value="Calcineurin-like_PHP"/>
</dbReference>
<dbReference type="InterPro" id="IPR029052">
    <property type="entry name" value="Metallo-depent_PP-like"/>
</dbReference>
<dbReference type="Pfam" id="PF00149">
    <property type="entry name" value="Metallophos"/>
    <property type="match status" value="1"/>
</dbReference>
<gene>
    <name evidence="2" type="ORF">GCM10011357_06650</name>
</gene>